<evidence type="ECO:0000256" key="4">
    <source>
        <dbReference type="ARBA" id="ARBA00022538"/>
    </source>
</evidence>
<accession>A0ABM1ED96</accession>
<dbReference type="Proteomes" id="UP000695022">
    <property type="component" value="Unplaced"/>
</dbReference>
<keyword evidence="5 12" id="KW-0812">Transmembrane</keyword>
<evidence type="ECO:0000256" key="7">
    <source>
        <dbReference type="ARBA" id="ARBA00022958"/>
    </source>
</evidence>
<feature type="transmembrane region" description="Helical" evidence="13">
    <location>
        <begin position="148"/>
        <end position="175"/>
    </location>
</feature>
<keyword evidence="6" id="KW-0631">Potassium channel</keyword>
<keyword evidence="4" id="KW-0633">Potassium transport</keyword>
<keyword evidence="9 12" id="KW-0406">Ion transport</keyword>
<protein>
    <submittedName>
        <fullName evidence="16">Two pore potassium channel protein sup-9-like</fullName>
    </submittedName>
</protein>
<comment type="similarity">
    <text evidence="2 12">Belongs to the two pore domain potassium channel (TC 1.A.1.8) family.</text>
</comment>
<evidence type="ECO:0000256" key="10">
    <source>
        <dbReference type="ARBA" id="ARBA00023136"/>
    </source>
</evidence>
<evidence type="ECO:0000256" key="8">
    <source>
        <dbReference type="ARBA" id="ARBA00022989"/>
    </source>
</evidence>
<keyword evidence="7" id="KW-0630">Potassium</keyword>
<evidence type="ECO:0000313" key="15">
    <source>
        <dbReference type="Proteomes" id="UP000695022"/>
    </source>
</evidence>
<sequence length="289" mass="31522">MPLPAPRHRFASTHARAACARTGYGHSTPTTYAGKLFCMGYALTGIPLTLVMFQAIGERLNTFVAFTIIHLKRCMKLRSTEVSQTNLIIVGLGLCAIVTTGGAFMFSFYERWSYFDSLYYCLITLTTIGFGDYVALQNSETTEQNPYYIVLSLVFIFTGLTVVGAAMNLLVLRFLTMNTEDEKREEAEAQAAAQIAVRLDGDVITANGSIISGGGGGGELATDYSDAASTCSCSCYGRTAGKQTRYKVTRSPGRISHLLQMQTFRSREDVYSTIQDCGDEPQSPTRASV</sequence>
<dbReference type="InterPro" id="IPR003092">
    <property type="entry name" value="2pore_dom_K_chnl_TASK"/>
</dbReference>
<dbReference type="GeneID" id="106811141"/>
<gene>
    <name evidence="16" type="primary">LOC106811141</name>
</gene>
<dbReference type="RefSeq" id="XP_014670167.1">
    <property type="nucleotide sequence ID" value="XM_014814681.1"/>
</dbReference>
<dbReference type="InterPro" id="IPR013099">
    <property type="entry name" value="K_chnl_dom"/>
</dbReference>
<comment type="subcellular location">
    <subcellularLocation>
        <location evidence="1">Membrane</location>
        <topology evidence="1">Multi-pass membrane protein</topology>
    </subcellularLocation>
</comment>
<feature type="domain" description="Potassium channel" evidence="14">
    <location>
        <begin position="95"/>
        <end position="171"/>
    </location>
</feature>
<keyword evidence="15" id="KW-1185">Reference proteome</keyword>
<reference evidence="16" key="1">
    <citation type="submission" date="2025-08" db="UniProtKB">
        <authorList>
            <consortium name="RefSeq"/>
        </authorList>
    </citation>
    <scope>IDENTIFICATION</scope>
</reference>
<dbReference type="PRINTS" id="PR01333">
    <property type="entry name" value="2POREKCHANEL"/>
</dbReference>
<evidence type="ECO:0000256" key="9">
    <source>
        <dbReference type="ARBA" id="ARBA00023065"/>
    </source>
</evidence>
<dbReference type="Gene3D" id="1.10.287.70">
    <property type="match status" value="1"/>
</dbReference>
<keyword evidence="10 13" id="KW-0472">Membrane</keyword>
<evidence type="ECO:0000256" key="2">
    <source>
        <dbReference type="ARBA" id="ARBA00006666"/>
    </source>
</evidence>
<feature type="domain" description="Potassium channel" evidence="14">
    <location>
        <begin position="22"/>
        <end position="60"/>
    </location>
</feature>
<dbReference type="PRINTS" id="PR01095">
    <property type="entry name" value="TASKCHANNEL"/>
</dbReference>
<evidence type="ECO:0000256" key="3">
    <source>
        <dbReference type="ARBA" id="ARBA00022448"/>
    </source>
</evidence>
<evidence type="ECO:0000256" key="12">
    <source>
        <dbReference type="RuleBase" id="RU003857"/>
    </source>
</evidence>
<evidence type="ECO:0000256" key="5">
    <source>
        <dbReference type="ARBA" id="ARBA00022692"/>
    </source>
</evidence>
<dbReference type="PANTHER" id="PTHR11003">
    <property type="entry name" value="POTASSIUM CHANNEL, SUBFAMILY K"/>
    <property type="match status" value="1"/>
</dbReference>
<keyword evidence="11 12" id="KW-0407">Ion channel</keyword>
<evidence type="ECO:0000256" key="6">
    <source>
        <dbReference type="ARBA" id="ARBA00022826"/>
    </source>
</evidence>
<organism evidence="15 16">
    <name type="scientific">Priapulus caudatus</name>
    <name type="common">Priapulid worm</name>
    <dbReference type="NCBI Taxonomy" id="37621"/>
    <lineage>
        <taxon>Eukaryota</taxon>
        <taxon>Metazoa</taxon>
        <taxon>Ecdysozoa</taxon>
        <taxon>Scalidophora</taxon>
        <taxon>Priapulida</taxon>
        <taxon>Priapulimorpha</taxon>
        <taxon>Priapulimorphida</taxon>
        <taxon>Priapulidae</taxon>
        <taxon>Priapulus</taxon>
    </lineage>
</organism>
<dbReference type="PANTHER" id="PTHR11003:SF348">
    <property type="entry name" value="POTASSIUM CHANNEL DOMAIN-CONTAINING PROTEIN"/>
    <property type="match status" value="1"/>
</dbReference>
<keyword evidence="3 12" id="KW-0813">Transport</keyword>
<evidence type="ECO:0000259" key="14">
    <source>
        <dbReference type="Pfam" id="PF07885"/>
    </source>
</evidence>
<evidence type="ECO:0000256" key="13">
    <source>
        <dbReference type="SAM" id="Phobius"/>
    </source>
</evidence>
<evidence type="ECO:0000256" key="1">
    <source>
        <dbReference type="ARBA" id="ARBA00004141"/>
    </source>
</evidence>
<keyword evidence="8 13" id="KW-1133">Transmembrane helix</keyword>
<feature type="transmembrane region" description="Helical" evidence="13">
    <location>
        <begin position="118"/>
        <end position="136"/>
    </location>
</feature>
<dbReference type="SUPFAM" id="SSF81324">
    <property type="entry name" value="Voltage-gated potassium channels"/>
    <property type="match status" value="1"/>
</dbReference>
<evidence type="ECO:0000256" key="11">
    <source>
        <dbReference type="ARBA" id="ARBA00023303"/>
    </source>
</evidence>
<dbReference type="Pfam" id="PF07885">
    <property type="entry name" value="Ion_trans_2"/>
    <property type="match status" value="2"/>
</dbReference>
<evidence type="ECO:0000313" key="16">
    <source>
        <dbReference type="RefSeq" id="XP_014670167.1"/>
    </source>
</evidence>
<feature type="transmembrane region" description="Helical" evidence="13">
    <location>
        <begin position="36"/>
        <end position="56"/>
    </location>
</feature>
<proteinExistence type="inferred from homology"/>
<name>A0ABM1ED96_PRICU</name>
<feature type="transmembrane region" description="Helical" evidence="13">
    <location>
        <begin position="87"/>
        <end position="106"/>
    </location>
</feature>
<dbReference type="InterPro" id="IPR003280">
    <property type="entry name" value="2pore_dom_K_chnl"/>
</dbReference>